<dbReference type="EMBL" id="JACHMC010000001">
    <property type="protein sequence ID" value="MBB4883083.1"/>
    <property type="molecule type" value="Genomic_DNA"/>
</dbReference>
<reference evidence="2 3" key="1">
    <citation type="submission" date="2020-08" db="EMBL/GenBank/DDBJ databases">
        <title>Sequencing the genomes of 1000 actinobacteria strains.</title>
        <authorList>
            <person name="Klenk H.-P."/>
        </authorList>
    </citation>
    <scope>NUCLEOTIDE SEQUENCE [LARGE SCALE GENOMIC DNA]</scope>
    <source>
        <strain evidence="2 3">DSM 19079</strain>
    </source>
</reference>
<comment type="caution">
    <text evidence="2">The sequence shown here is derived from an EMBL/GenBank/DDBJ whole genome shotgun (WGS) entry which is preliminary data.</text>
</comment>
<organism evidence="2 3">
    <name type="scientific">Micrococcus flavus</name>
    <dbReference type="NCBI Taxonomy" id="384602"/>
    <lineage>
        <taxon>Bacteria</taxon>
        <taxon>Bacillati</taxon>
        <taxon>Actinomycetota</taxon>
        <taxon>Actinomycetes</taxon>
        <taxon>Micrococcales</taxon>
        <taxon>Micrococcaceae</taxon>
        <taxon>Micrococcus</taxon>
    </lineage>
</organism>
<dbReference type="Pfam" id="PF00561">
    <property type="entry name" value="Abhydrolase_1"/>
    <property type="match status" value="1"/>
</dbReference>
<evidence type="ECO:0000313" key="2">
    <source>
        <dbReference type="EMBL" id="MBB4883083.1"/>
    </source>
</evidence>
<dbReference type="OrthoDB" id="27092at2"/>
<evidence type="ECO:0000313" key="3">
    <source>
        <dbReference type="Proteomes" id="UP000560081"/>
    </source>
</evidence>
<dbReference type="RefSeq" id="WP_135028308.1">
    <property type="nucleotide sequence ID" value="NZ_BMLA01000001.1"/>
</dbReference>
<dbReference type="Proteomes" id="UP000560081">
    <property type="component" value="Unassembled WGS sequence"/>
</dbReference>
<dbReference type="PANTHER" id="PTHR43798">
    <property type="entry name" value="MONOACYLGLYCEROL LIPASE"/>
    <property type="match status" value="1"/>
</dbReference>
<dbReference type="InterPro" id="IPR050266">
    <property type="entry name" value="AB_hydrolase_sf"/>
</dbReference>
<name>A0A4Y8X505_9MICC</name>
<sequence>MSQPAPHIVRRGSGAPLILVHGMGVDHRLLLPLDAALEAAGGWERIYLDLPGFGGTPALPAPGGLPELADWLDAAVGDLVGDARFALLGNSLGGLLVREVLARRQGQVAGLALIAPVVDPDPEQRDVPERVVLDTDEALLAELDEDDAEPFLDMAVIQTRPVWENFREHVLPGVRALDKDAVENLEKDYALEGPLPEQRFGTFDRPTLIVTGRQDDKVGWKDQLALAEHFPRLTLAMLDRTGHNVHLDQEAAVGAMVQNWAEDAAREL</sequence>
<accession>A0A4Y8X505</accession>
<dbReference type="InterPro" id="IPR000073">
    <property type="entry name" value="AB_hydrolase_1"/>
</dbReference>
<feature type="domain" description="AB hydrolase-1" evidence="1">
    <location>
        <begin position="16"/>
        <end position="248"/>
    </location>
</feature>
<dbReference type="PRINTS" id="PR00111">
    <property type="entry name" value="ABHYDROLASE"/>
</dbReference>
<protein>
    <submittedName>
        <fullName evidence="2">Pimeloyl-ACP methyl ester carboxylesterase</fullName>
    </submittedName>
</protein>
<dbReference type="AlphaFoldDB" id="A0A4Y8X505"/>
<dbReference type="PANTHER" id="PTHR43798:SF6">
    <property type="entry name" value="HYDROLASE, PUTATIVE (AFU_ORTHOLOGUE AFUA_4G13070)-RELATED"/>
    <property type="match status" value="1"/>
</dbReference>
<keyword evidence="3" id="KW-1185">Reference proteome</keyword>
<dbReference type="Gene3D" id="3.40.50.1820">
    <property type="entry name" value="alpha/beta hydrolase"/>
    <property type="match status" value="1"/>
</dbReference>
<dbReference type="InterPro" id="IPR029058">
    <property type="entry name" value="AB_hydrolase_fold"/>
</dbReference>
<dbReference type="GO" id="GO:0003824">
    <property type="term" value="F:catalytic activity"/>
    <property type="evidence" value="ECO:0007669"/>
    <property type="project" value="UniProtKB-ARBA"/>
</dbReference>
<proteinExistence type="predicted"/>
<evidence type="ECO:0000259" key="1">
    <source>
        <dbReference type="Pfam" id="PF00561"/>
    </source>
</evidence>
<gene>
    <name evidence="2" type="ORF">BJ976_001434</name>
</gene>
<dbReference type="SUPFAM" id="SSF53474">
    <property type="entry name" value="alpha/beta-Hydrolases"/>
    <property type="match status" value="1"/>
</dbReference>